<dbReference type="KEGG" id="ebla:JGUZn3_13010"/>
<dbReference type="Pfam" id="PF02167">
    <property type="entry name" value="Cytochrom_C1"/>
    <property type="match status" value="1"/>
</dbReference>
<evidence type="ECO:0000256" key="11">
    <source>
        <dbReference type="SAM" id="Phobius"/>
    </source>
</evidence>
<evidence type="ECO:0000259" key="12">
    <source>
        <dbReference type="PROSITE" id="PS51007"/>
    </source>
</evidence>
<dbReference type="GO" id="GO:0020037">
    <property type="term" value="F:heme binding"/>
    <property type="evidence" value="ECO:0007669"/>
    <property type="project" value="InterPro"/>
</dbReference>
<keyword evidence="14" id="KW-1185">Reference proteome</keyword>
<dbReference type="AlphaFoldDB" id="A0A7H1NRW7"/>
<reference evidence="13 14" key="1">
    <citation type="submission" date="2020-08" db="EMBL/GenBank/DDBJ databases">
        <title>Complete genome sequence of Entomobacter blattae G55GP.</title>
        <authorList>
            <person name="Poehlein A."/>
            <person name="Guzman J."/>
            <person name="Daniel R."/>
            <person name="Vilcinskas A."/>
        </authorList>
    </citation>
    <scope>NUCLEOTIDE SEQUENCE [LARGE SCALE GENOMIC DNA]</scope>
    <source>
        <strain evidence="13 14">G55GP</strain>
    </source>
</reference>
<evidence type="ECO:0000256" key="7">
    <source>
        <dbReference type="ARBA" id="ARBA00023004"/>
    </source>
</evidence>
<dbReference type="SUPFAM" id="SSF46626">
    <property type="entry name" value="Cytochrome c"/>
    <property type="match status" value="1"/>
</dbReference>
<feature type="binding site" description="covalent" evidence="9">
    <location>
        <position position="199"/>
    </location>
    <ligand>
        <name>heme c</name>
        <dbReference type="ChEBI" id="CHEBI:61717"/>
    </ligand>
</feature>
<keyword evidence="6 11" id="KW-1133">Transmembrane helix</keyword>
<dbReference type="GO" id="GO:0009055">
    <property type="term" value="F:electron transfer activity"/>
    <property type="evidence" value="ECO:0007669"/>
    <property type="project" value="InterPro"/>
</dbReference>
<dbReference type="InterPro" id="IPR002326">
    <property type="entry name" value="Cyt_c1"/>
</dbReference>
<evidence type="ECO:0000256" key="3">
    <source>
        <dbReference type="ARBA" id="ARBA00022617"/>
    </source>
</evidence>
<feature type="binding site" description="covalent" evidence="9">
    <location>
        <position position="67"/>
    </location>
    <ligand>
        <name>heme c</name>
        <dbReference type="ChEBI" id="CHEBI:61717"/>
    </ligand>
</feature>
<feature type="region of interest" description="Disordered" evidence="10">
    <location>
        <begin position="96"/>
        <end position="131"/>
    </location>
</feature>
<dbReference type="GO" id="GO:0016020">
    <property type="term" value="C:membrane"/>
    <property type="evidence" value="ECO:0007669"/>
    <property type="project" value="UniProtKB-SubCell"/>
</dbReference>
<evidence type="ECO:0000313" key="13">
    <source>
        <dbReference type="EMBL" id="QNT78527.1"/>
    </source>
</evidence>
<keyword evidence="8 11" id="KW-0472">Membrane</keyword>
<keyword evidence="3 9" id="KW-0349">Heme</keyword>
<proteinExistence type="predicted"/>
<keyword evidence="7 9" id="KW-0408">Iron</keyword>
<dbReference type="PROSITE" id="PS51007">
    <property type="entry name" value="CYTC"/>
    <property type="match status" value="1"/>
</dbReference>
<evidence type="ECO:0000256" key="6">
    <source>
        <dbReference type="ARBA" id="ARBA00022989"/>
    </source>
</evidence>
<name>A0A7H1NRW7_9PROT</name>
<dbReference type="InterPro" id="IPR009056">
    <property type="entry name" value="Cyt_c-like_dom"/>
</dbReference>
<protein>
    <recommendedName>
        <fullName evidence="2">Cytochrome c1</fullName>
    </recommendedName>
</protein>
<evidence type="ECO:0000313" key="14">
    <source>
        <dbReference type="Proteomes" id="UP000516349"/>
    </source>
</evidence>
<dbReference type="PRINTS" id="PR00603">
    <property type="entry name" value="CYTOCHROMEC1"/>
</dbReference>
<dbReference type="GO" id="GO:0046872">
    <property type="term" value="F:metal ion binding"/>
    <property type="evidence" value="ECO:0007669"/>
    <property type="project" value="UniProtKB-KW"/>
</dbReference>
<evidence type="ECO:0000256" key="9">
    <source>
        <dbReference type="PIRSR" id="PIRSR602326-1"/>
    </source>
</evidence>
<keyword evidence="4 11" id="KW-0812">Transmembrane</keyword>
<feature type="domain" description="Cytochrome c" evidence="12">
    <location>
        <begin position="51"/>
        <end position="163"/>
    </location>
</feature>
<evidence type="ECO:0000256" key="2">
    <source>
        <dbReference type="ARBA" id="ARBA00016165"/>
    </source>
</evidence>
<dbReference type="EMBL" id="CP060244">
    <property type="protein sequence ID" value="QNT78527.1"/>
    <property type="molecule type" value="Genomic_DNA"/>
</dbReference>
<evidence type="ECO:0000256" key="10">
    <source>
        <dbReference type="SAM" id="MobiDB-lite"/>
    </source>
</evidence>
<evidence type="ECO:0000256" key="8">
    <source>
        <dbReference type="ARBA" id="ARBA00023136"/>
    </source>
</evidence>
<evidence type="ECO:0000256" key="1">
    <source>
        <dbReference type="ARBA" id="ARBA00004370"/>
    </source>
</evidence>
<evidence type="ECO:0000256" key="5">
    <source>
        <dbReference type="ARBA" id="ARBA00022723"/>
    </source>
</evidence>
<comment type="cofactor">
    <cofactor evidence="9">
        <name>heme c</name>
        <dbReference type="ChEBI" id="CHEBI:61717"/>
    </cofactor>
    <text evidence="9">Binds 1 heme c group covalently per subunit.</text>
</comment>
<dbReference type="Gene3D" id="1.10.760.10">
    <property type="entry name" value="Cytochrome c-like domain"/>
    <property type="match status" value="1"/>
</dbReference>
<feature type="binding site" description="covalent" evidence="9">
    <location>
        <position position="68"/>
    </location>
    <ligand>
        <name>heme c</name>
        <dbReference type="ChEBI" id="CHEBI:61717"/>
    </ligand>
</feature>
<evidence type="ECO:0000256" key="4">
    <source>
        <dbReference type="ARBA" id="ARBA00022692"/>
    </source>
</evidence>
<dbReference type="PANTHER" id="PTHR10266:SF3">
    <property type="entry name" value="CYTOCHROME C1, HEME PROTEIN, MITOCHONDRIAL"/>
    <property type="match status" value="1"/>
</dbReference>
<feature type="binding site" description="covalent" evidence="9">
    <location>
        <position position="64"/>
    </location>
    <ligand>
        <name>heme c</name>
        <dbReference type="ChEBI" id="CHEBI:61717"/>
    </ligand>
</feature>
<keyword evidence="5 9" id="KW-0479">Metal-binding</keyword>
<gene>
    <name evidence="13" type="primary">fbcH_2</name>
    <name evidence="13" type="ORF">JGUZn3_13010</name>
</gene>
<comment type="subcellular location">
    <subcellularLocation>
        <location evidence="1">Membrane</location>
    </subcellularLocation>
</comment>
<accession>A0A7H1NRW7</accession>
<organism evidence="13 14">
    <name type="scientific">Entomobacter blattae</name>
    <dbReference type="NCBI Taxonomy" id="2762277"/>
    <lineage>
        <taxon>Bacteria</taxon>
        <taxon>Pseudomonadati</taxon>
        <taxon>Pseudomonadota</taxon>
        <taxon>Alphaproteobacteria</taxon>
        <taxon>Acetobacterales</taxon>
        <taxon>Acetobacteraceae</taxon>
        <taxon>Entomobacter</taxon>
    </lineage>
</organism>
<sequence length="277" mass="30560">MGIRNGGRRRINRGVGLAILGIGLGVKSLWAAPAISPYPLRKDGLSGPDIASIQRGFVVFDTVCARCHSVKYMRFDDLKALGLTDDQVKQIAGRHSIEHPTEHPAGSLSSLNPLGEAGPKSRPAGRWDYFPSPFRSEEEAKRANNGALPPDFSSFAAYWPGGASRIEAFLQGYRPAPEGEKVPIGSYYNIYAKNHSTDMPPPLQVGAIHDRDGHALSLAQQAHDVSSFLEWVAHPHLIERRQWGISATLYLIFVGVCIFLLKRRLWLLAQKSRSKEE</sequence>
<dbReference type="InterPro" id="IPR036909">
    <property type="entry name" value="Cyt_c-like_dom_sf"/>
</dbReference>
<dbReference type="PANTHER" id="PTHR10266">
    <property type="entry name" value="CYTOCHROME C1"/>
    <property type="match status" value="1"/>
</dbReference>
<dbReference type="Proteomes" id="UP000516349">
    <property type="component" value="Chromosome"/>
</dbReference>
<dbReference type="RefSeq" id="WP_203412784.1">
    <property type="nucleotide sequence ID" value="NZ_CP060244.1"/>
</dbReference>
<feature type="transmembrane region" description="Helical" evidence="11">
    <location>
        <begin position="243"/>
        <end position="261"/>
    </location>
</feature>